<name>A0A0A0LHX4_CUCSA</name>
<proteinExistence type="predicted"/>
<reference evidence="1 2" key="1">
    <citation type="journal article" date="2009" name="Nat. Genet.">
        <title>The genome of the cucumber, Cucumis sativus L.</title>
        <authorList>
            <person name="Huang S."/>
            <person name="Li R."/>
            <person name="Zhang Z."/>
            <person name="Li L."/>
            <person name="Gu X."/>
            <person name="Fan W."/>
            <person name="Lucas W.J."/>
            <person name="Wang X."/>
            <person name="Xie B."/>
            <person name="Ni P."/>
            <person name="Ren Y."/>
            <person name="Zhu H."/>
            <person name="Li J."/>
            <person name="Lin K."/>
            <person name="Jin W."/>
            <person name="Fei Z."/>
            <person name="Li G."/>
            <person name="Staub J."/>
            <person name="Kilian A."/>
            <person name="van der Vossen E.A."/>
            <person name="Wu Y."/>
            <person name="Guo J."/>
            <person name="He J."/>
            <person name="Jia Z."/>
            <person name="Ren Y."/>
            <person name="Tian G."/>
            <person name="Lu Y."/>
            <person name="Ruan J."/>
            <person name="Qian W."/>
            <person name="Wang M."/>
            <person name="Huang Q."/>
            <person name="Li B."/>
            <person name="Xuan Z."/>
            <person name="Cao J."/>
            <person name="Asan"/>
            <person name="Wu Z."/>
            <person name="Zhang J."/>
            <person name="Cai Q."/>
            <person name="Bai Y."/>
            <person name="Zhao B."/>
            <person name="Han Y."/>
            <person name="Li Y."/>
            <person name="Li X."/>
            <person name="Wang S."/>
            <person name="Shi Q."/>
            <person name="Liu S."/>
            <person name="Cho W.K."/>
            <person name="Kim J.Y."/>
            <person name="Xu Y."/>
            <person name="Heller-Uszynska K."/>
            <person name="Miao H."/>
            <person name="Cheng Z."/>
            <person name="Zhang S."/>
            <person name="Wu J."/>
            <person name="Yang Y."/>
            <person name="Kang H."/>
            <person name="Li M."/>
            <person name="Liang H."/>
            <person name="Ren X."/>
            <person name="Shi Z."/>
            <person name="Wen M."/>
            <person name="Jian M."/>
            <person name="Yang H."/>
            <person name="Zhang G."/>
            <person name="Yang Z."/>
            <person name="Chen R."/>
            <person name="Liu S."/>
            <person name="Li J."/>
            <person name="Ma L."/>
            <person name="Liu H."/>
            <person name="Zhou Y."/>
            <person name="Zhao J."/>
            <person name="Fang X."/>
            <person name="Li G."/>
            <person name="Fang L."/>
            <person name="Li Y."/>
            <person name="Liu D."/>
            <person name="Zheng H."/>
            <person name="Zhang Y."/>
            <person name="Qin N."/>
            <person name="Li Z."/>
            <person name="Yang G."/>
            <person name="Yang S."/>
            <person name="Bolund L."/>
            <person name="Kristiansen K."/>
            <person name="Zheng H."/>
            <person name="Li S."/>
            <person name="Zhang X."/>
            <person name="Yang H."/>
            <person name="Wang J."/>
            <person name="Sun R."/>
            <person name="Zhang B."/>
            <person name="Jiang S."/>
            <person name="Wang J."/>
            <person name="Du Y."/>
            <person name="Li S."/>
        </authorList>
    </citation>
    <scope>NUCLEOTIDE SEQUENCE [LARGE SCALE GENOMIC DNA]</scope>
    <source>
        <strain evidence="2">cv. 9930</strain>
    </source>
</reference>
<dbReference type="EMBL" id="CM002923">
    <property type="protein sequence ID" value="KGN61388.1"/>
    <property type="molecule type" value="Genomic_DNA"/>
</dbReference>
<organism evidence="1 2">
    <name type="scientific">Cucumis sativus</name>
    <name type="common">Cucumber</name>
    <dbReference type="NCBI Taxonomy" id="3659"/>
    <lineage>
        <taxon>Eukaryota</taxon>
        <taxon>Viridiplantae</taxon>
        <taxon>Streptophyta</taxon>
        <taxon>Embryophyta</taxon>
        <taxon>Tracheophyta</taxon>
        <taxon>Spermatophyta</taxon>
        <taxon>Magnoliopsida</taxon>
        <taxon>eudicotyledons</taxon>
        <taxon>Gunneridae</taxon>
        <taxon>Pentapetalae</taxon>
        <taxon>rosids</taxon>
        <taxon>fabids</taxon>
        <taxon>Cucurbitales</taxon>
        <taxon>Cucurbitaceae</taxon>
        <taxon>Benincaseae</taxon>
        <taxon>Cucumis</taxon>
    </lineage>
</organism>
<reference evidence="1 2" key="2">
    <citation type="journal article" date="2009" name="PLoS ONE">
        <title>An integrated genetic and cytogenetic map of the cucumber genome.</title>
        <authorList>
            <person name="Ren Y."/>
            <person name="Zhang Z."/>
            <person name="Liu J."/>
            <person name="Staub J.E."/>
            <person name="Han Y."/>
            <person name="Cheng Z."/>
            <person name="Li X."/>
            <person name="Lu J."/>
            <person name="Miao H."/>
            <person name="Kang H."/>
            <person name="Xie B."/>
            <person name="Gu X."/>
            <person name="Wang X."/>
            <person name="Du Y."/>
            <person name="Jin W."/>
            <person name="Huang S."/>
        </authorList>
    </citation>
    <scope>NUCLEOTIDE SEQUENCE [LARGE SCALE GENOMIC DNA]</scope>
    <source>
        <strain evidence="2">cv. 9930</strain>
    </source>
</reference>
<reference evidence="1 2" key="4">
    <citation type="journal article" date="2011" name="BMC Genomics">
        <title>RNA-Seq improves annotation of protein-coding genes in the cucumber genome.</title>
        <authorList>
            <person name="Li Z."/>
            <person name="Zhang Z."/>
            <person name="Yan P."/>
            <person name="Huang S."/>
            <person name="Fei Z."/>
            <person name="Lin K."/>
        </authorList>
    </citation>
    <scope>NUCLEOTIDE SEQUENCE [LARGE SCALE GENOMIC DNA]</scope>
    <source>
        <strain evidence="2">cv. 9930</strain>
    </source>
</reference>
<accession>A0A0A0LHX4</accession>
<keyword evidence="2" id="KW-1185">Reference proteome</keyword>
<dbReference type="Gramene" id="KGN61388">
    <property type="protein sequence ID" value="KGN61388"/>
    <property type="gene ID" value="Csa_2G108660"/>
</dbReference>
<gene>
    <name evidence="1" type="ORF">Csa_2G108660</name>
</gene>
<evidence type="ECO:0000313" key="2">
    <source>
        <dbReference type="Proteomes" id="UP000029981"/>
    </source>
</evidence>
<dbReference type="AlphaFoldDB" id="A0A0A0LHX4"/>
<dbReference type="Proteomes" id="UP000029981">
    <property type="component" value="Chromosome 2"/>
</dbReference>
<reference evidence="1 2" key="3">
    <citation type="journal article" date="2010" name="BMC Genomics">
        <title>Transcriptome sequencing and comparative analysis of cucumber flowers with different sex types.</title>
        <authorList>
            <person name="Guo S."/>
            <person name="Zheng Y."/>
            <person name="Joung J.G."/>
            <person name="Liu S."/>
            <person name="Zhang Z."/>
            <person name="Crasta O.R."/>
            <person name="Sobral B.W."/>
            <person name="Xu Y."/>
            <person name="Huang S."/>
            <person name="Fei Z."/>
        </authorList>
    </citation>
    <scope>NUCLEOTIDE SEQUENCE [LARGE SCALE GENOMIC DNA]</scope>
    <source>
        <strain evidence="2">cv. 9930</strain>
    </source>
</reference>
<protein>
    <submittedName>
        <fullName evidence="1">Uncharacterized protein</fullName>
    </submittedName>
</protein>
<sequence length="58" mass="7206">MTTYVQVEYGSKEDDDRCQWQRRRWLVVSVSWWLMAEVVVAMEEREQLRDRWRPVTCL</sequence>
<evidence type="ECO:0000313" key="1">
    <source>
        <dbReference type="EMBL" id="KGN61388.1"/>
    </source>
</evidence>